<accession>A0A1I5YFP0</accession>
<reference evidence="3" key="1">
    <citation type="submission" date="2016-10" db="EMBL/GenBank/DDBJ databases">
        <authorList>
            <person name="Varghese N."/>
            <person name="Submissions S."/>
        </authorList>
    </citation>
    <scope>NUCLEOTIDE SEQUENCE [LARGE SCALE GENOMIC DNA]</scope>
    <source>
        <strain evidence="3">S7</strain>
    </source>
</reference>
<evidence type="ECO:0000313" key="3">
    <source>
        <dbReference type="Proteomes" id="UP000198892"/>
    </source>
</evidence>
<dbReference type="STRING" id="1884432.SAMN05518683_1451"/>
<evidence type="ECO:0000313" key="2">
    <source>
        <dbReference type="EMBL" id="SFQ43041.1"/>
    </source>
</evidence>
<gene>
    <name evidence="2" type="ORF">SAMN05518683_1451</name>
</gene>
<evidence type="ECO:0008006" key="4">
    <source>
        <dbReference type="Google" id="ProtNLM"/>
    </source>
</evidence>
<feature type="transmembrane region" description="Helical" evidence="1">
    <location>
        <begin position="55"/>
        <end position="78"/>
    </location>
</feature>
<dbReference type="PANTHER" id="PTHR23028:SF53">
    <property type="entry name" value="ACYL_TRANSF_3 DOMAIN-CONTAINING PROTEIN"/>
    <property type="match status" value="1"/>
</dbReference>
<feature type="transmembrane region" description="Helical" evidence="1">
    <location>
        <begin position="99"/>
        <end position="117"/>
    </location>
</feature>
<dbReference type="Proteomes" id="UP000198892">
    <property type="component" value="Unassembled WGS sequence"/>
</dbReference>
<sequence>SLLIGAALALCLPSHKLTGHIANYKPLRFALDIVGIAGVMCLIWMFGQVNQYETFLYRGGMVIQCIATTAIIAAAVHPSTWIGRMLGFRPLRWLGVRSYGIYIWHYPILVLTFSATAAENLSILQIIIQLAAVLVIAAVSWRFVEKPIRYKVNKGIGKTNRRSKDVSGSIGG</sequence>
<proteinExistence type="predicted"/>
<feature type="transmembrane region" description="Helical" evidence="1">
    <location>
        <begin position="123"/>
        <end position="144"/>
    </location>
</feature>
<keyword evidence="1" id="KW-0472">Membrane</keyword>
<keyword evidence="3" id="KW-1185">Reference proteome</keyword>
<feature type="transmembrane region" description="Helical" evidence="1">
    <location>
        <begin position="29"/>
        <end position="49"/>
    </location>
</feature>
<feature type="non-terminal residue" evidence="2">
    <location>
        <position position="1"/>
    </location>
</feature>
<dbReference type="PANTHER" id="PTHR23028">
    <property type="entry name" value="ACETYLTRANSFERASE"/>
    <property type="match status" value="1"/>
</dbReference>
<keyword evidence="1" id="KW-1133">Transmembrane helix</keyword>
<organism evidence="2 3">
    <name type="scientific">Salibacterium halotolerans</name>
    <dbReference type="NCBI Taxonomy" id="1884432"/>
    <lineage>
        <taxon>Bacteria</taxon>
        <taxon>Bacillati</taxon>
        <taxon>Bacillota</taxon>
        <taxon>Bacilli</taxon>
        <taxon>Bacillales</taxon>
        <taxon>Bacillaceae</taxon>
    </lineage>
</organism>
<dbReference type="AlphaFoldDB" id="A0A1I5YFP0"/>
<dbReference type="EMBL" id="FOXD01000045">
    <property type="protein sequence ID" value="SFQ43041.1"/>
    <property type="molecule type" value="Genomic_DNA"/>
</dbReference>
<dbReference type="GO" id="GO:0009103">
    <property type="term" value="P:lipopolysaccharide biosynthetic process"/>
    <property type="evidence" value="ECO:0007669"/>
    <property type="project" value="TreeGrafter"/>
</dbReference>
<keyword evidence="1" id="KW-0812">Transmembrane</keyword>
<dbReference type="GO" id="GO:0016020">
    <property type="term" value="C:membrane"/>
    <property type="evidence" value="ECO:0007669"/>
    <property type="project" value="TreeGrafter"/>
</dbReference>
<evidence type="ECO:0000256" key="1">
    <source>
        <dbReference type="SAM" id="Phobius"/>
    </source>
</evidence>
<dbReference type="InterPro" id="IPR050879">
    <property type="entry name" value="Acyltransferase_3"/>
</dbReference>
<protein>
    <recommendedName>
        <fullName evidence="4">Acyltransferase family protein</fullName>
    </recommendedName>
</protein>
<name>A0A1I5YFP0_9BACI</name>